<organism evidence="2 3">
    <name type="scientific">Fundidesulfovibrio magnetotacticus</name>
    <dbReference type="NCBI Taxonomy" id="2730080"/>
    <lineage>
        <taxon>Bacteria</taxon>
        <taxon>Pseudomonadati</taxon>
        <taxon>Thermodesulfobacteriota</taxon>
        <taxon>Desulfovibrionia</taxon>
        <taxon>Desulfovibrionales</taxon>
        <taxon>Desulfovibrionaceae</taxon>
        <taxon>Fundidesulfovibrio</taxon>
    </lineage>
</organism>
<proteinExistence type="predicted"/>
<dbReference type="PANTHER" id="PTHR33525">
    <property type="match status" value="1"/>
</dbReference>
<reference evidence="2 3" key="1">
    <citation type="submission" date="2020-04" db="EMBL/GenBank/DDBJ databases">
        <authorList>
            <consortium name="Desulfovibrio sp. FSS-1 genome sequencing consortium"/>
            <person name="Shimoshige H."/>
            <person name="Kobayashi H."/>
            <person name="Maekawa T."/>
        </authorList>
    </citation>
    <scope>NUCLEOTIDE SEQUENCE [LARGE SCALE GENOMIC DNA]</scope>
    <source>
        <strain evidence="2 3">SIID29052-01</strain>
    </source>
</reference>
<dbReference type="SUPFAM" id="SSF141868">
    <property type="entry name" value="EAL domain-like"/>
    <property type="match status" value="1"/>
</dbReference>
<dbReference type="Gene3D" id="1.10.3210.10">
    <property type="entry name" value="Hypothetical protein af1432"/>
    <property type="match status" value="1"/>
</dbReference>
<dbReference type="AlphaFoldDB" id="A0A6V8LU97"/>
<reference evidence="2 3" key="2">
    <citation type="submission" date="2020-05" db="EMBL/GenBank/DDBJ databases">
        <title>Draft genome sequence of Desulfovibrio sp. strainFSS-1.</title>
        <authorList>
            <person name="Shimoshige H."/>
            <person name="Kobayashi H."/>
            <person name="Maekawa T."/>
        </authorList>
    </citation>
    <scope>NUCLEOTIDE SEQUENCE [LARGE SCALE GENOMIC DNA]</scope>
    <source>
        <strain evidence="2 3">SIID29052-01</strain>
    </source>
</reference>
<dbReference type="SUPFAM" id="SSF109604">
    <property type="entry name" value="HD-domain/PDEase-like"/>
    <property type="match status" value="1"/>
</dbReference>
<feature type="domain" description="HDOD" evidence="1">
    <location>
        <begin position="206"/>
        <end position="395"/>
    </location>
</feature>
<evidence type="ECO:0000313" key="2">
    <source>
        <dbReference type="EMBL" id="GFK93217.1"/>
    </source>
</evidence>
<evidence type="ECO:0000259" key="1">
    <source>
        <dbReference type="PROSITE" id="PS51833"/>
    </source>
</evidence>
<dbReference type="InterPro" id="IPR014408">
    <property type="entry name" value="dGMP_Pdiesterase_EAL/HD-GYP"/>
</dbReference>
<gene>
    <name evidence="2" type="ORF">NNJEOMEG_01048</name>
</gene>
<dbReference type="InterPro" id="IPR035919">
    <property type="entry name" value="EAL_sf"/>
</dbReference>
<keyword evidence="3" id="KW-1185">Reference proteome</keyword>
<sequence>MIEENQEEAGACFLSRHPVFDKTKKVHAYEVVARSVLVSDDPSHVDVDAFSWMVSDGAGELQLLLEDSERLMIFVPDPMLDAPEVHLLPMDYCELVVSPQETERGNLEELLAFYQDYGYSLALRFAGSCQEHGHLLKYASTVILDLATLTPMELAKERKFLKGFKVRAMLDHVDSWEAFAGSKALGFDLFQGAFFGRPEVVKGKKLSANSLTRMELMGKLLDENSSYKDMAAIIAKDPLLSYRLLKYVNSPGVGLGRTVSSIEHAVAILGDTAFKHWAMMALVASLDATAKGEELAYLSLHRASFLEKMAGRAKASPVPPKTMFLLGLFSLLDAMLGQPMAELVASMPMDPRIKAALSGERNSLGPWLDLVNCVDQNRWCDVGVILSEQKVSHIGAARDYLEASRWARECFRSGLKDKLVEAPGHKQADQAG</sequence>
<dbReference type="Proteomes" id="UP000494245">
    <property type="component" value="Unassembled WGS sequence"/>
</dbReference>
<dbReference type="PROSITE" id="PS51833">
    <property type="entry name" value="HDOD"/>
    <property type="match status" value="1"/>
</dbReference>
<dbReference type="InterPro" id="IPR052340">
    <property type="entry name" value="RNase_Y/CdgJ"/>
</dbReference>
<dbReference type="PANTHER" id="PTHR33525:SF4">
    <property type="entry name" value="CYCLIC DI-GMP PHOSPHODIESTERASE CDGJ"/>
    <property type="match status" value="1"/>
</dbReference>
<dbReference type="Pfam" id="PF08668">
    <property type="entry name" value="HDOD"/>
    <property type="match status" value="1"/>
</dbReference>
<name>A0A6V8LU97_9BACT</name>
<dbReference type="PIRSF" id="PIRSF003180">
    <property type="entry name" value="DiGMPpdiest_YuxH"/>
    <property type="match status" value="1"/>
</dbReference>
<dbReference type="InterPro" id="IPR013976">
    <property type="entry name" value="HDOD"/>
</dbReference>
<comment type="caution">
    <text evidence="2">The sequence shown here is derived from an EMBL/GenBank/DDBJ whole genome shotgun (WGS) entry which is preliminary data.</text>
</comment>
<accession>A0A6V8LU97</accession>
<dbReference type="EMBL" id="BLTE01000003">
    <property type="protein sequence ID" value="GFK93217.1"/>
    <property type="molecule type" value="Genomic_DNA"/>
</dbReference>
<evidence type="ECO:0000313" key="3">
    <source>
        <dbReference type="Proteomes" id="UP000494245"/>
    </source>
</evidence>
<protein>
    <recommendedName>
        <fullName evidence="1">HDOD domain-containing protein</fullName>
    </recommendedName>
</protein>
<dbReference type="RefSeq" id="WP_217270481.1">
    <property type="nucleotide sequence ID" value="NZ_BLTE01000003.1"/>
</dbReference>